<evidence type="ECO:0000256" key="1">
    <source>
        <dbReference type="ARBA" id="ARBA00022741"/>
    </source>
</evidence>
<evidence type="ECO:0000256" key="3">
    <source>
        <dbReference type="ARBA" id="ARBA00022806"/>
    </source>
</evidence>
<dbReference type="GO" id="GO:0005524">
    <property type="term" value="F:ATP binding"/>
    <property type="evidence" value="ECO:0007669"/>
    <property type="project" value="UniProtKB-KW"/>
</dbReference>
<keyword evidence="4" id="KW-0067">ATP-binding</keyword>
<feature type="domain" description="Helicase ATP-binding" evidence="5">
    <location>
        <begin position="1"/>
        <end position="75"/>
    </location>
</feature>
<dbReference type="Pfam" id="PF00270">
    <property type="entry name" value="DEAD"/>
    <property type="match status" value="1"/>
</dbReference>
<dbReference type="InterPro" id="IPR050079">
    <property type="entry name" value="DEAD_box_RNA_helicase"/>
</dbReference>
<reference evidence="6" key="1">
    <citation type="submission" date="2015-07" db="EMBL/GenBank/DDBJ databases">
        <title>Adaptation to a free-living lifestyle via gene acquisitions in the diplomonad Trepomonas sp. PC1.</title>
        <authorList>
            <person name="Xu F."/>
            <person name="Jerlstrom-Hultqvist J."/>
            <person name="Kolisko M."/>
            <person name="Simpson A.G.B."/>
            <person name="Roger A.J."/>
            <person name="Svard S.G."/>
            <person name="Andersson J.O."/>
        </authorList>
    </citation>
    <scope>NUCLEOTIDE SEQUENCE</scope>
    <source>
        <strain evidence="6">PC1</strain>
    </source>
</reference>
<dbReference type="InterPro" id="IPR014001">
    <property type="entry name" value="Helicase_ATP-bd"/>
</dbReference>
<dbReference type="GO" id="GO:0003676">
    <property type="term" value="F:nucleic acid binding"/>
    <property type="evidence" value="ECO:0007669"/>
    <property type="project" value="InterPro"/>
</dbReference>
<dbReference type="GO" id="GO:0016787">
    <property type="term" value="F:hydrolase activity"/>
    <property type="evidence" value="ECO:0007669"/>
    <property type="project" value="UniProtKB-KW"/>
</dbReference>
<dbReference type="AlphaFoldDB" id="A0A146KE74"/>
<name>A0A146KE74_9EUKA</name>
<evidence type="ECO:0000259" key="5">
    <source>
        <dbReference type="PROSITE" id="PS51192"/>
    </source>
</evidence>
<evidence type="ECO:0000256" key="2">
    <source>
        <dbReference type="ARBA" id="ARBA00022801"/>
    </source>
</evidence>
<keyword evidence="1" id="KW-0547">Nucleotide-binding</keyword>
<keyword evidence="2" id="KW-0378">Hydrolase</keyword>
<proteinExistence type="predicted"/>
<evidence type="ECO:0000313" key="6">
    <source>
        <dbReference type="EMBL" id="JAP95130.1"/>
    </source>
</evidence>
<dbReference type="PANTHER" id="PTHR47959">
    <property type="entry name" value="ATP-DEPENDENT RNA HELICASE RHLE-RELATED"/>
    <property type="match status" value="1"/>
</dbReference>
<feature type="non-terminal residue" evidence="6">
    <location>
        <position position="118"/>
    </location>
</feature>
<organism evidence="6">
    <name type="scientific">Trepomonas sp. PC1</name>
    <dbReference type="NCBI Taxonomy" id="1076344"/>
    <lineage>
        <taxon>Eukaryota</taxon>
        <taxon>Metamonada</taxon>
        <taxon>Diplomonadida</taxon>
        <taxon>Hexamitidae</taxon>
        <taxon>Hexamitinae</taxon>
        <taxon>Trepomonas</taxon>
    </lineage>
</organism>
<sequence>LQFLLSQIPNLVSQLKTVSYLVCDECDQMFEQQLQPQINDIIQHTTQPQIILCSATLPKQLSEFSSAKLKQPRMIQNETETFPLELFIQNILVSGTYKEAALVHLCQQIKERTLVFVA</sequence>
<dbReference type="GO" id="GO:0003724">
    <property type="term" value="F:RNA helicase activity"/>
    <property type="evidence" value="ECO:0007669"/>
    <property type="project" value="TreeGrafter"/>
</dbReference>
<gene>
    <name evidence="6" type="ORF">TPC1_11976</name>
</gene>
<dbReference type="InterPro" id="IPR011545">
    <property type="entry name" value="DEAD/DEAH_box_helicase_dom"/>
</dbReference>
<keyword evidence="3 6" id="KW-0347">Helicase</keyword>
<evidence type="ECO:0000256" key="4">
    <source>
        <dbReference type="ARBA" id="ARBA00022840"/>
    </source>
</evidence>
<dbReference type="InterPro" id="IPR027417">
    <property type="entry name" value="P-loop_NTPase"/>
</dbReference>
<dbReference type="EMBL" id="GDID01001476">
    <property type="protein sequence ID" value="JAP95130.1"/>
    <property type="molecule type" value="Transcribed_RNA"/>
</dbReference>
<accession>A0A146KE74</accession>
<dbReference type="GO" id="GO:0005829">
    <property type="term" value="C:cytosol"/>
    <property type="evidence" value="ECO:0007669"/>
    <property type="project" value="TreeGrafter"/>
</dbReference>
<dbReference type="PANTHER" id="PTHR47959:SF8">
    <property type="entry name" value="RNA HELICASE"/>
    <property type="match status" value="1"/>
</dbReference>
<feature type="non-terminal residue" evidence="6">
    <location>
        <position position="1"/>
    </location>
</feature>
<dbReference type="Gene3D" id="3.40.50.300">
    <property type="entry name" value="P-loop containing nucleotide triphosphate hydrolases"/>
    <property type="match status" value="1"/>
</dbReference>
<dbReference type="SUPFAM" id="SSF52540">
    <property type="entry name" value="P-loop containing nucleoside triphosphate hydrolases"/>
    <property type="match status" value="1"/>
</dbReference>
<dbReference type="PROSITE" id="PS51192">
    <property type="entry name" value="HELICASE_ATP_BIND_1"/>
    <property type="match status" value="1"/>
</dbReference>
<protein>
    <submittedName>
        <fullName evidence="6">ATP-dependent RNA helicase</fullName>
    </submittedName>
</protein>